<dbReference type="GO" id="GO:0005634">
    <property type="term" value="C:nucleus"/>
    <property type="evidence" value="ECO:0007669"/>
    <property type="project" value="TreeGrafter"/>
</dbReference>
<keyword evidence="5" id="KW-1185">Reference proteome</keyword>
<dbReference type="Gene3D" id="3.40.50.1820">
    <property type="entry name" value="alpha/beta hydrolase"/>
    <property type="match status" value="1"/>
</dbReference>
<dbReference type="InterPro" id="IPR029058">
    <property type="entry name" value="AB_hydrolase_fold"/>
</dbReference>
<dbReference type="AlphaFoldDB" id="A0AAN6QG29"/>
<dbReference type="PANTHER" id="PTHR48070">
    <property type="entry name" value="ESTERASE OVCA2"/>
    <property type="match status" value="1"/>
</dbReference>
<organism evidence="4 5">
    <name type="scientific">Canariomyces notabilis</name>
    <dbReference type="NCBI Taxonomy" id="2074819"/>
    <lineage>
        <taxon>Eukaryota</taxon>
        <taxon>Fungi</taxon>
        <taxon>Dikarya</taxon>
        <taxon>Ascomycota</taxon>
        <taxon>Pezizomycotina</taxon>
        <taxon>Sordariomycetes</taxon>
        <taxon>Sordariomycetidae</taxon>
        <taxon>Sordariales</taxon>
        <taxon>Chaetomiaceae</taxon>
        <taxon>Canariomyces</taxon>
    </lineage>
</organism>
<gene>
    <name evidence="4" type="ORF">N656DRAFT_772142</name>
</gene>
<dbReference type="Pfam" id="PF03959">
    <property type="entry name" value="FSH1"/>
    <property type="match status" value="1"/>
</dbReference>
<dbReference type="GeneID" id="89938030"/>
<evidence type="ECO:0000313" key="5">
    <source>
        <dbReference type="Proteomes" id="UP001302812"/>
    </source>
</evidence>
<evidence type="ECO:0000259" key="3">
    <source>
        <dbReference type="Pfam" id="PF03959"/>
    </source>
</evidence>
<evidence type="ECO:0000256" key="1">
    <source>
        <dbReference type="ARBA" id="ARBA00005863"/>
    </source>
</evidence>
<reference evidence="4" key="2">
    <citation type="submission" date="2023-05" db="EMBL/GenBank/DDBJ databases">
        <authorList>
            <consortium name="Lawrence Berkeley National Laboratory"/>
            <person name="Steindorff A."/>
            <person name="Hensen N."/>
            <person name="Bonometti L."/>
            <person name="Westerberg I."/>
            <person name="Brannstrom I.O."/>
            <person name="Guillou S."/>
            <person name="Cros-Aarteil S."/>
            <person name="Calhoun S."/>
            <person name="Haridas S."/>
            <person name="Kuo A."/>
            <person name="Mondo S."/>
            <person name="Pangilinan J."/>
            <person name="Riley R."/>
            <person name="Labutti K."/>
            <person name="Andreopoulos B."/>
            <person name="Lipzen A."/>
            <person name="Chen C."/>
            <person name="Yanf M."/>
            <person name="Daum C."/>
            <person name="Ng V."/>
            <person name="Clum A."/>
            <person name="Ohm R."/>
            <person name="Martin F."/>
            <person name="Silar P."/>
            <person name="Natvig D."/>
            <person name="Lalanne C."/>
            <person name="Gautier V."/>
            <person name="Ament-Velasquez S.L."/>
            <person name="Kruys A."/>
            <person name="Hutchinson M.I."/>
            <person name="Powell A.J."/>
            <person name="Barry K."/>
            <person name="Miller A.N."/>
            <person name="Grigoriev I.V."/>
            <person name="Debuchy R."/>
            <person name="Gladieux P."/>
            <person name="Thoren M.H."/>
            <person name="Johannesson H."/>
        </authorList>
    </citation>
    <scope>NUCLEOTIDE SEQUENCE</scope>
    <source>
        <strain evidence="4">CBS 508.74</strain>
    </source>
</reference>
<keyword evidence="2" id="KW-0378">Hydrolase</keyword>
<proteinExistence type="inferred from homology"/>
<dbReference type="RefSeq" id="XP_064665694.1">
    <property type="nucleotide sequence ID" value="XM_064813905.1"/>
</dbReference>
<dbReference type="GO" id="GO:0005737">
    <property type="term" value="C:cytoplasm"/>
    <property type="evidence" value="ECO:0007669"/>
    <property type="project" value="TreeGrafter"/>
</dbReference>
<reference evidence="4" key="1">
    <citation type="journal article" date="2023" name="Mol. Phylogenet. Evol.">
        <title>Genome-scale phylogeny and comparative genomics of the fungal order Sordariales.</title>
        <authorList>
            <person name="Hensen N."/>
            <person name="Bonometti L."/>
            <person name="Westerberg I."/>
            <person name="Brannstrom I.O."/>
            <person name="Guillou S."/>
            <person name="Cros-Aarteil S."/>
            <person name="Calhoun S."/>
            <person name="Haridas S."/>
            <person name="Kuo A."/>
            <person name="Mondo S."/>
            <person name="Pangilinan J."/>
            <person name="Riley R."/>
            <person name="LaButti K."/>
            <person name="Andreopoulos B."/>
            <person name="Lipzen A."/>
            <person name="Chen C."/>
            <person name="Yan M."/>
            <person name="Daum C."/>
            <person name="Ng V."/>
            <person name="Clum A."/>
            <person name="Steindorff A."/>
            <person name="Ohm R.A."/>
            <person name="Martin F."/>
            <person name="Silar P."/>
            <person name="Natvig D.O."/>
            <person name="Lalanne C."/>
            <person name="Gautier V."/>
            <person name="Ament-Velasquez S.L."/>
            <person name="Kruys A."/>
            <person name="Hutchinson M.I."/>
            <person name="Powell A.J."/>
            <person name="Barry K."/>
            <person name="Miller A.N."/>
            <person name="Grigoriev I.V."/>
            <person name="Debuchy R."/>
            <person name="Gladieux P."/>
            <person name="Hiltunen Thoren M."/>
            <person name="Johannesson H."/>
        </authorList>
    </citation>
    <scope>NUCLEOTIDE SEQUENCE</scope>
    <source>
        <strain evidence="4">CBS 508.74</strain>
    </source>
</reference>
<name>A0AAN6QG29_9PEZI</name>
<accession>A0AAN6QG29</accession>
<feature type="domain" description="Serine hydrolase" evidence="3">
    <location>
        <begin position="3"/>
        <end position="211"/>
    </location>
</feature>
<dbReference type="Proteomes" id="UP001302812">
    <property type="component" value="Unassembled WGS sequence"/>
</dbReference>
<dbReference type="SUPFAM" id="SSF53474">
    <property type="entry name" value="alpha/beta-Hydrolases"/>
    <property type="match status" value="1"/>
</dbReference>
<dbReference type="EMBL" id="MU853366">
    <property type="protein sequence ID" value="KAK4108124.1"/>
    <property type="molecule type" value="Genomic_DNA"/>
</dbReference>
<dbReference type="GO" id="GO:0044550">
    <property type="term" value="P:secondary metabolite biosynthetic process"/>
    <property type="evidence" value="ECO:0007669"/>
    <property type="project" value="TreeGrafter"/>
</dbReference>
<evidence type="ECO:0000313" key="4">
    <source>
        <dbReference type="EMBL" id="KAK4108124.1"/>
    </source>
</evidence>
<dbReference type="InterPro" id="IPR005645">
    <property type="entry name" value="FSH-like_dom"/>
</dbReference>
<evidence type="ECO:0000256" key="2">
    <source>
        <dbReference type="ARBA" id="ARBA00022801"/>
    </source>
</evidence>
<dbReference type="GO" id="GO:0016787">
    <property type="term" value="F:hydrolase activity"/>
    <property type="evidence" value="ECO:0007669"/>
    <property type="project" value="UniProtKB-KW"/>
</dbReference>
<sequence length="226" mass="25072">MPPKLLFLHGAGTNAAIFRIQSRNLAALLKPHFELVYLDGFLPSPPGPGVLPFFEGCGPYLKWLCDEHVRDEALHWQCTDGVDRLVAEYRRLGPFVGVVGFSQGAKAAMYLIRRLEELNEAGELRIFVAVCGTAPFEGGGQVDGQEEENGIRKEGFKESLEKGLVKTESVHVIGDNDPWRVPSETLVRFFEGPKRVVRFKGAHHMPVEEEVNKLVVDSILAAYADT</sequence>
<comment type="caution">
    <text evidence="4">The sequence shown here is derived from an EMBL/GenBank/DDBJ whole genome shotgun (WGS) entry which is preliminary data.</text>
</comment>
<dbReference type="PANTHER" id="PTHR48070:SF3">
    <property type="entry name" value="ESTERASE DBAE-RELATED"/>
    <property type="match status" value="1"/>
</dbReference>
<dbReference type="InterPro" id="IPR050593">
    <property type="entry name" value="LovG"/>
</dbReference>
<protein>
    <recommendedName>
        <fullName evidence="3">Serine hydrolase domain-containing protein</fullName>
    </recommendedName>
</protein>
<comment type="similarity">
    <text evidence="1">Belongs to the LovG family.</text>
</comment>